<dbReference type="EMBL" id="CP071182">
    <property type="protein sequence ID" value="QSO47349.1"/>
    <property type="molecule type" value="Genomic_DNA"/>
</dbReference>
<proteinExistence type="inferred from homology"/>
<evidence type="ECO:0000313" key="8">
    <source>
        <dbReference type="EMBL" id="QSO47349.1"/>
    </source>
</evidence>
<dbReference type="RefSeq" id="WP_206656702.1">
    <property type="nucleotide sequence ID" value="NZ_CP071182.1"/>
</dbReference>
<dbReference type="InterPro" id="IPR013325">
    <property type="entry name" value="RNA_pol_sigma_r2"/>
</dbReference>
<feature type="domain" description="RNA polymerase sigma-70 region 2" evidence="6">
    <location>
        <begin position="12"/>
        <end position="79"/>
    </location>
</feature>
<gene>
    <name evidence="8" type="ORF">JZ786_23675</name>
</gene>
<dbReference type="SUPFAM" id="SSF88946">
    <property type="entry name" value="Sigma2 domain of RNA polymerase sigma factors"/>
    <property type="match status" value="1"/>
</dbReference>
<dbReference type="Gene3D" id="1.10.10.10">
    <property type="entry name" value="Winged helix-like DNA-binding domain superfamily/Winged helix DNA-binding domain"/>
    <property type="match status" value="1"/>
</dbReference>
<keyword evidence="4" id="KW-0238">DNA-binding</keyword>
<keyword evidence="2" id="KW-0805">Transcription regulation</keyword>
<organism evidence="8 9">
    <name type="scientific">Alicyclobacillus mengziensis</name>
    <dbReference type="NCBI Taxonomy" id="2931921"/>
    <lineage>
        <taxon>Bacteria</taxon>
        <taxon>Bacillati</taxon>
        <taxon>Bacillota</taxon>
        <taxon>Bacilli</taxon>
        <taxon>Bacillales</taxon>
        <taxon>Alicyclobacillaceae</taxon>
        <taxon>Alicyclobacillus</taxon>
    </lineage>
</organism>
<dbReference type="CDD" id="cd06171">
    <property type="entry name" value="Sigma70_r4"/>
    <property type="match status" value="1"/>
</dbReference>
<dbReference type="GO" id="GO:0006352">
    <property type="term" value="P:DNA-templated transcription initiation"/>
    <property type="evidence" value="ECO:0007669"/>
    <property type="project" value="InterPro"/>
</dbReference>
<evidence type="ECO:0000259" key="7">
    <source>
        <dbReference type="Pfam" id="PF08281"/>
    </source>
</evidence>
<feature type="domain" description="RNA polymerase sigma factor 70 region 4 type 2" evidence="7">
    <location>
        <begin position="104"/>
        <end position="155"/>
    </location>
</feature>
<dbReference type="InterPro" id="IPR036388">
    <property type="entry name" value="WH-like_DNA-bd_sf"/>
</dbReference>
<dbReference type="GO" id="GO:0016987">
    <property type="term" value="F:sigma factor activity"/>
    <property type="evidence" value="ECO:0007669"/>
    <property type="project" value="UniProtKB-KW"/>
</dbReference>
<protein>
    <submittedName>
        <fullName evidence="8">Sigma-70 family RNA polymerase sigma factor</fullName>
    </submittedName>
</protein>
<dbReference type="PANTHER" id="PTHR43133:SF8">
    <property type="entry name" value="RNA POLYMERASE SIGMA FACTOR HI_1459-RELATED"/>
    <property type="match status" value="1"/>
</dbReference>
<sequence length="175" mass="20536">MGSDAKAEIQRLYEVYADDIYRYARLTLNDDSEAHDVVQEVFFRAFKAWHNFRQDASEKTWLASIARNYMFDVLRKKKNTKQFLSSYTPPYLTDEQQDITNVMMVEDAVSKLKKTYRQVFVLRHVEDLSVSETARALGWTEGKVRVTDMRALSKLREQLSQGKGVRGYNEFNTRN</sequence>
<dbReference type="SUPFAM" id="SSF88659">
    <property type="entry name" value="Sigma3 and sigma4 domains of RNA polymerase sigma factors"/>
    <property type="match status" value="1"/>
</dbReference>
<dbReference type="NCBIfam" id="TIGR02937">
    <property type="entry name" value="sigma70-ECF"/>
    <property type="match status" value="1"/>
</dbReference>
<keyword evidence="5" id="KW-0804">Transcription</keyword>
<dbReference type="Gene3D" id="1.10.1740.10">
    <property type="match status" value="1"/>
</dbReference>
<dbReference type="Proteomes" id="UP000663505">
    <property type="component" value="Chromosome"/>
</dbReference>
<evidence type="ECO:0000256" key="1">
    <source>
        <dbReference type="ARBA" id="ARBA00010641"/>
    </source>
</evidence>
<keyword evidence="3" id="KW-0731">Sigma factor</keyword>
<dbReference type="InterPro" id="IPR039425">
    <property type="entry name" value="RNA_pol_sigma-70-like"/>
</dbReference>
<accession>A0A9X7VYF3</accession>
<dbReference type="InterPro" id="IPR007627">
    <property type="entry name" value="RNA_pol_sigma70_r2"/>
</dbReference>
<keyword evidence="9" id="KW-1185">Reference proteome</keyword>
<dbReference type="Pfam" id="PF04542">
    <property type="entry name" value="Sigma70_r2"/>
    <property type="match status" value="1"/>
</dbReference>
<dbReference type="InterPro" id="IPR014284">
    <property type="entry name" value="RNA_pol_sigma-70_dom"/>
</dbReference>
<reference evidence="8 9" key="1">
    <citation type="submission" date="2021-02" db="EMBL/GenBank/DDBJ databases">
        <title>Alicyclobacillus curvatus sp. nov. and Alicyclobacillus mengziensis sp. nov., two acidophilic bacteria isolated from acid mine drainage.</title>
        <authorList>
            <person name="Huang Y."/>
        </authorList>
    </citation>
    <scope>NUCLEOTIDE SEQUENCE [LARGE SCALE GENOMIC DNA]</scope>
    <source>
        <strain evidence="8 9">S30H14</strain>
    </source>
</reference>
<dbReference type="AlphaFoldDB" id="A0A9X7VYF3"/>
<evidence type="ECO:0000313" key="9">
    <source>
        <dbReference type="Proteomes" id="UP000663505"/>
    </source>
</evidence>
<evidence type="ECO:0000256" key="2">
    <source>
        <dbReference type="ARBA" id="ARBA00023015"/>
    </source>
</evidence>
<name>A0A9X7VYF3_9BACL</name>
<dbReference type="GO" id="GO:0003677">
    <property type="term" value="F:DNA binding"/>
    <property type="evidence" value="ECO:0007669"/>
    <property type="project" value="UniProtKB-KW"/>
</dbReference>
<evidence type="ECO:0000256" key="3">
    <source>
        <dbReference type="ARBA" id="ARBA00023082"/>
    </source>
</evidence>
<dbReference type="Pfam" id="PF08281">
    <property type="entry name" value="Sigma70_r4_2"/>
    <property type="match status" value="1"/>
</dbReference>
<evidence type="ECO:0000256" key="4">
    <source>
        <dbReference type="ARBA" id="ARBA00023125"/>
    </source>
</evidence>
<evidence type="ECO:0000259" key="6">
    <source>
        <dbReference type="Pfam" id="PF04542"/>
    </source>
</evidence>
<dbReference type="InterPro" id="IPR013324">
    <property type="entry name" value="RNA_pol_sigma_r3/r4-like"/>
</dbReference>
<comment type="similarity">
    <text evidence="1">Belongs to the sigma-70 factor family. ECF subfamily.</text>
</comment>
<dbReference type="KEGG" id="afx:JZ786_23675"/>
<evidence type="ECO:0000256" key="5">
    <source>
        <dbReference type="ARBA" id="ARBA00023163"/>
    </source>
</evidence>
<dbReference type="PANTHER" id="PTHR43133">
    <property type="entry name" value="RNA POLYMERASE ECF-TYPE SIGMA FACTO"/>
    <property type="match status" value="1"/>
</dbReference>
<dbReference type="InterPro" id="IPR013249">
    <property type="entry name" value="RNA_pol_sigma70_r4_t2"/>
</dbReference>